<proteinExistence type="predicted"/>
<dbReference type="Gene3D" id="1.10.3480.10">
    <property type="entry name" value="TorD-like"/>
    <property type="match status" value="1"/>
</dbReference>
<sequence length="220" mass="24518">MDEAIEALLAARNFLYSYLSRAFAAEPDEAFLEIVKSDYTYDMWTLLDGRGGEAEKLQRALAVLAEKPSALAELRSEYTRLFVGPDQLPAPPWESIYVSGEALLFQKSTLAVRDAYRASGFRAAGYPREADDHIATELNFMAVLAERAYRAYESCEHGALLDSLDAHERFLGHHTALWLGAFAERLEACGVSEFYASFAALSVLFCTHESEVLKELQDSV</sequence>
<dbReference type="InterPro" id="IPR050289">
    <property type="entry name" value="TorD/DmsD_chaperones"/>
</dbReference>
<protein>
    <submittedName>
        <fullName evidence="2">Dehydrogenase</fullName>
    </submittedName>
</protein>
<dbReference type="Proteomes" id="UP001320544">
    <property type="component" value="Chromosome"/>
</dbReference>
<evidence type="ECO:0000313" key="2">
    <source>
        <dbReference type="EMBL" id="BDE96804.1"/>
    </source>
</evidence>
<organism evidence="2 3">
    <name type="scientific">Raoultibacter timonensis</name>
    <dbReference type="NCBI Taxonomy" id="1907662"/>
    <lineage>
        <taxon>Bacteria</taxon>
        <taxon>Bacillati</taxon>
        <taxon>Actinomycetota</taxon>
        <taxon>Coriobacteriia</taxon>
        <taxon>Eggerthellales</taxon>
        <taxon>Eggerthellaceae</taxon>
        <taxon>Raoultibacter</taxon>
    </lineage>
</organism>
<dbReference type="PANTHER" id="PTHR34227">
    <property type="entry name" value="CHAPERONE PROTEIN YCDY"/>
    <property type="match status" value="1"/>
</dbReference>
<accession>A0ABN6MGJ5</accession>
<gene>
    <name evidence="2" type="ORF">CE91St30_21370</name>
</gene>
<dbReference type="RefSeq" id="WP_244385988.1">
    <property type="nucleotide sequence ID" value="NZ_AP025564.1"/>
</dbReference>
<dbReference type="Pfam" id="PF02613">
    <property type="entry name" value="Nitrate_red_del"/>
    <property type="match status" value="1"/>
</dbReference>
<dbReference type="EMBL" id="AP025564">
    <property type="protein sequence ID" value="BDE96804.1"/>
    <property type="molecule type" value="Genomic_DNA"/>
</dbReference>
<keyword evidence="3" id="KW-1185">Reference proteome</keyword>
<dbReference type="SUPFAM" id="SSF89155">
    <property type="entry name" value="TorD-like"/>
    <property type="match status" value="1"/>
</dbReference>
<name>A0ABN6MGJ5_9ACTN</name>
<keyword evidence="1" id="KW-0143">Chaperone</keyword>
<dbReference type="InterPro" id="IPR020945">
    <property type="entry name" value="DMSO/NO3_reduct_chaperone"/>
</dbReference>
<evidence type="ECO:0000256" key="1">
    <source>
        <dbReference type="ARBA" id="ARBA00023186"/>
    </source>
</evidence>
<reference evidence="2 3" key="1">
    <citation type="submission" date="2022-01" db="EMBL/GenBank/DDBJ databases">
        <title>Novel bile acid biosynthetic pathways are enriched in the microbiome of centenarians.</title>
        <authorList>
            <person name="Sato Y."/>
            <person name="Atarashi K."/>
            <person name="Plichta R.D."/>
            <person name="Arai Y."/>
            <person name="Sasajima S."/>
            <person name="Kearney M.S."/>
            <person name="Suda W."/>
            <person name="Takeshita K."/>
            <person name="Sasaki T."/>
            <person name="Okamoto S."/>
            <person name="Skelly N.A."/>
            <person name="Okamura Y."/>
            <person name="Vlamakis H."/>
            <person name="Li Y."/>
            <person name="Tanoue T."/>
            <person name="Takei H."/>
            <person name="Nittono H."/>
            <person name="Narushima S."/>
            <person name="Irie J."/>
            <person name="Itoh H."/>
            <person name="Moriya K."/>
            <person name="Sugiura Y."/>
            <person name="Suematsu M."/>
            <person name="Moritoki N."/>
            <person name="Shibata S."/>
            <person name="Littman R.D."/>
            <person name="Fischbach A.M."/>
            <person name="Uwamino Y."/>
            <person name="Inoue T."/>
            <person name="Honda A."/>
            <person name="Hattori M."/>
            <person name="Murai T."/>
            <person name="Xavier J.R."/>
            <person name="Hirose N."/>
            <person name="Honda K."/>
        </authorList>
    </citation>
    <scope>NUCLEOTIDE SEQUENCE [LARGE SCALE GENOMIC DNA]</scope>
    <source>
        <strain evidence="2 3">CE91-St30</strain>
    </source>
</reference>
<dbReference type="InterPro" id="IPR036411">
    <property type="entry name" value="TorD-like_sf"/>
</dbReference>
<evidence type="ECO:0000313" key="3">
    <source>
        <dbReference type="Proteomes" id="UP001320544"/>
    </source>
</evidence>
<dbReference type="PANTHER" id="PTHR34227:SF1">
    <property type="entry name" value="DIMETHYL SULFOXIDE REDUCTASE CHAPERONE-RELATED"/>
    <property type="match status" value="1"/>
</dbReference>